<evidence type="ECO:0000313" key="2">
    <source>
        <dbReference type="EMBL" id="CAF3824944.1"/>
    </source>
</evidence>
<evidence type="ECO:0000313" key="4">
    <source>
        <dbReference type="Proteomes" id="UP000676336"/>
    </source>
</evidence>
<name>A0A8S2JX34_9BILA</name>
<comment type="caution">
    <text evidence="3">The sequence shown here is derived from an EMBL/GenBank/DDBJ whole genome shotgun (WGS) entry which is preliminary data.</text>
</comment>
<accession>A0A8S2JX34</accession>
<dbReference type="Proteomes" id="UP000676336">
    <property type="component" value="Unassembled WGS sequence"/>
</dbReference>
<gene>
    <name evidence="1" type="ORF">BYL167_LOCUS2712</name>
    <name evidence="2" type="ORF">GIL414_LOCUS2447</name>
    <name evidence="3" type="ORF">SMN809_LOCUS2558</name>
</gene>
<organism evidence="3 4">
    <name type="scientific">Rotaria magnacalcarata</name>
    <dbReference type="NCBI Taxonomy" id="392030"/>
    <lineage>
        <taxon>Eukaryota</taxon>
        <taxon>Metazoa</taxon>
        <taxon>Spiralia</taxon>
        <taxon>Gnathifera</taxon>
        <taxon>Rotifera</taxon>
        <taxon>Eurotatoria</taxon>
        <taxon>Bdelloidea</taxon>
        <taxon>Philodinida</taxon>
        <taxon>Philodinidae</taxon>
        <taxon>Rotaria</taxon>
    </lineage>
</organism>
<reference evidence="3" key="1">
    <citation type="submission" date="2021-02" db="EMBL/GenBank/DDBJ databases">
        <authorList>
            <person name="Nowell W R."/>
        </authorList>
    </citation>
    <scope>NUCLEOTIDE SEQUENCE</scope>
</reference>
<evidence type="ECO:0000313" key="3">
    <source>
        <dbReference type="EMBL" id="CAF3825695.1"/>
    </source>
</evidence>
<dbReference type="Proteomes" id="UP000681720">
    <property type="component" value="Unassembled WGS sequence"/>
</dbReference>
<dbReference type="EMBL" id="CAJOBH010000483">
    <property type="protein sequence ID" value="CAF3795818.1"/>
    <property type="molecule type" value="Genomic_DNA"/>
</dbReference>
<protein>
    <submittedName>
        <fullName evidence="3">Uncharacterized protein</fullName>
    </submittedName>
</protein>
<dbReference type="AlphaFoldDB" id="A0A8S2JX34"/>
<proteinExistence type="predicted"/>
<dbReference type="EMBL" id="CAJOBI010000475">
    <property type="protein sequence ID" value="CAF3825695.1"/>
    <property type="molecule type" value="Genomic_DNA"/>
</dbReference>
<dbReference type="Proteomes" id="UP000681967">
    <property type="component" value="Unassembled WGS sequence"/>
</dbReference>
<dbReference type="EMBL" id="CAJOBJ010000473">
    <property type="protein sequence ID" value="CAF3824944.1"/>
    <property type="molecule type" value="Genomic_DNA"/>
</dbReference>
<evidence type="ECO:0000313" key="1">
    <source>
        <dbReference type="EMBL" id="CAF3795818.1"/>
    </source>
</evidence>
<sequence>MYSGSIFVYFCAAISWSTSVQNDSDELSVVFIVSYFYIRDLDRLVNISLMSILRTVYVWCIGYFDPTIELFDFDFVDSKVCGTVYWSTTVQDDSDELIVVFIVSYFSTSGLDRSVYAAVRWSTTVQNDSEELIVIVIISHFSVI</sequence>